<feature type="compositionally biased region" description="Basic and acidic residues" evidence="6">
    <location>
        <begin position="1307"/>
        <end position="1316"/>
    </location>
</feature>
<dbReference type="InterPro" id="IPR000719">
    <property type="entry name" value="Prot_kinase_dom"/>
</dbReference>
<protein>
    <recommendedName>
        <fullName evidence="8">Protein kinase domain-containing protein</fullName>
    </recommendedName>
</protein>
<dbReference type="InterPro" id="IPR001245">
    <property type="entry name" value="Ser-Thr/Tyr_kinase_cat_dom"/>
</dbReference>
<evidence type="ECO:0000259" key="8">
    <source>
        <dbReference type="PROSITE" id="PS50011"/>
    </source>
</evidence>
<dbReference type="Gene3D" id="1.10.287.90">
    <property type="match status" value="1"/>
</dbReference>
<feature type="compositionally biased region" description="Basic and acidic residues" evidence="6">
    <location>
        <begin position="1180"/>
        <end position="1195"/>
    </location>
</feature>
<dbReference type="SUPFAM" id="SSF51126">
    <property type="entry name" value="Pectin lyase-like"/>
    <property type="match status" value="1"/>
</dbReference>
<sequence>MLAVTSRSTVQTNLESLLDTFSKTAECNSNEIQLISLPEGTYVGNNIDIKHMSLELSGDPSIKRSSLGTHILLQFESYSFPNKEKVTLHDFESCIFSLTNSTLSLDSLRFSLICNSEELGTQMHQARSFRLAVVSGSMLTISGSRIDVSSMTSAILISPSKLEESSLHSSVVMTKCSISNDIGQLRGIVETASFPTSGGSRSISLVECSFNSQAILGTDGIGLSLTRTARKRNAEVGMISSSLISCSFVNMSSIGSSRQPHVSELSQRMLGCVVRLSSSHLSGSTIRDVNNGGSVLCSNSSFSSLLSSPNPDSNPSPSVILPDGSTDEFKDDTPYIFTDTSGVESSLASFSHCHFTGAKFTSNKRALTFTNYPGTIKIISCSFTDHTLDDIIPNFFAGMVSVLQQDESAQQPVTVQLSNFTNLKSAISVAGMSLILRKSATVTDCKCEECGPEGADELMSVGGIFIEVEGRDSFSTVSNLVFESCHAIDGCGGMSLSTNGAILLSDCRFEDCSIPDSGSSAGGLNLALNGQTATHVTRLTFTDCQSAFSGAGMNLIAFCDLIVTDSHFIRCQCSSEQGGTRGGGFSSLLWGTFTVNDCSFVDCSNNFIGAAFDIERFKHCVVEDCIVKNCYSGTTGAISFRQFGDHPSSISLTRVAFINNSIGQHTELFPHWSLPEDTATFVDISLNYHECETKPTFSIVDCFTTYATTSIGMHMKVNPNTPEESYDRVIDEAFDTVWPLLTERVKFSFNPQSGRMELGITGKTPTASQKYEVTIRNEGNKTEMKEEVEFVDGKGTLISPSPSFNLDFSTSYTITSIVGIVSSSSSSSSSLSNALTFPQAAWAFNLTVTPSFVSFTTPEQPPTLVGATAHLVSSNQPLAFILLILDRVVNGSYSFVVAEGGKDVSVSVHFDGSTVTGESSEIIVVGSDRLLTHDTTYTIKAIVPTPETESPFVWMNKTITFHIPKSSFDPKKAMSEATKKLLSWLIPVIASVCVVVIVIIVIIVLVYRRRSKENRPKSEIEEQDAVEMEKAAEGVGADSVSVVGSAVSANCGVSEMSGDLIGNASTMNQTGAEDVELTEVMMCSGGFGVSTGRMGQTLYSVLHEERREIGKRWIGIQIVNGLKEVVAHRGWSDVLTHLSSHWIVIDNSGNVELKLRMNAWEAEQEAARQRPPQQPLSSVEGKHDDANKREDEKPTLKSGANKSGMDGLRWRAPEVVASEGGSGEVCVDGSKASVFSLGLILWEIETGQVPFGELDAVNAQRQSGTGIGPKMGSLKDESFVSLIHRCVSVDPNDRPSLSEIGEFLSSHPEDTLHRSGQDMNGSSQ</sequence>
<dbReference type="EMBL" id="JARBJD010000084">
    <property type="protein sequence ID" value="KAK2953954.1"/>
    <property type="molecule type" value="Genomic_DNA"/>
</dbReference>
<feature type="region of interest" description="Disordered" evidence="6">
    <location>
        <begin position="1298"/>
        <end position="1324"/>
    </location>
</feature>
<evidence type="ECO:0000256" key="6">
    <source>
        <dbReference type="SAM" id="MobiDB-lite"/>
    </source>
</evidence>
<comment type="subcellular location">
    <subcellularLocation>
        <location evidence="1">Membrane</location>
    </subcellularLocation>
</comment>
<keyword evidence="4" id="KW-0067">ATP-binding</keyword>
<evidence type="ECO:0000256" key="4">
    <source>
        <dbReference type="ARBA" id="ARBA00022840"/>
    </source>
</evidence>
<evidence type="ECO:0000256" key="2">
    <source>
        <dbReference type="ARBA" id="ARBA00022692"/>
    </source>
</evidence>
<evidence type="ECO:0000256" key="3">
    <source>
        <dbReference type="ARBA" id="ARBA00022741"/>
    </source>
</evidence>
<evidence type="ECO:0000313" key="10">
    <source>
        <dbReference type="Proteomes" id="UP001281761"/>
    </source>
</evidence>
<feature type="domain" description="Protein kinase" evidence="8">
    <location>
        <begin position="882"/>
        <end position="1310"/>
    </location>
</feature>
<name>A0ABQ9XQU4_9EUKA</name>
<dbReference type="InterPro" id="IPR011009">
    <property type="entry name" value="Kinase-like_dom_sf"/>
</dbReference>
<reference evidence="9 10" key="1">
    <citation type="journal article" date="2022" name="bioRxiv">
        <title>Genomics of Preaxostyla Flagellates Illuminates Evolutionary Transitions and the Path Towards Mitochondrial Loss.</title>
        <authorList>
            <person name="Novak L.V.F."/>
            <person name="Treitli S.C."/>
            <person name="Pyrih J."/>
            <person name="Halakuc P."/>
            <person name="Pipaliya S.V."/>
            <person name="Vacek V."/>
            <person name="Brzon O."/>
            <person name="Soukal P."/>
            <person name="Eme L."/>
            <person name="Dacks J.B."/>
            <person name="Karnkowska A."/>
            <person name="Elias M."/>
            <person name="Hampl V."/>
        </authorList>
    </citation>
    <scope>NUCLEOTIDE SEQUENCE [LARGE SCALE GENOMIC DNA]</scope>
    <source>
        <strain evidence="9">NAU3</strain>
        <tissue evidence="9">Gut</tissue>
    </source>
</reference>
<evidence type="ECO:0000313" key="9">
    <source>
        <dbReference type="EMBL" id="KAK2953954.1"/>
    </source>
</evidence>
<keyword evidence="5 7" id="KW-0472">Membrane</keyword>
<evidence type="ECO:0000256" key="1">
    <source>
        <dbReference type="ARBA" id="ARBA00004370"/>
    </source>
</evidence>
<organism evidence="9 10">
    <name type="scientific">Blattamonas nauphoetae</name>
    <dbReference type="NCBI Taxonomy" id="2049346"/>
    <lineage>
        <taxon>Eukaryota</taxon>
        <taxon>Metamonada</taxon>
        <taxon>Preaxostyla</taxon>
        <taxon>Oxymonadida</taxon>
        <taxon>Blattamonas</taxon>
    </lineage>
</organism>
<keyword evidence="2 7" id="KW-0812">Transmembrane</keyword>
<dbReference type="PROSITE" id="PS50011">
    <property type="entry name" value="PROTEIN_KINASE_DOM"/>
    <property type="match status" value="1"/>
</dbReference>
<evidence type="ECO:0000256" key="5">
    <source>
        <dbReference type="ARBA" id="ARBA00023136"/>
    </source>
</evidence>
<keyword evidence="3" id="KW-0547">Nucleotide-binding</keyword>
<dbReference type="Pfam" id="PF07714">
    <property type="entry name" value="PK_Tyr_Ser-Thr"/>
    <property type="match status" value="1"/>
</dbReference>
<accession>A0ABQ9XQU4</accession>
<dbReference type="Proteomes" id="UP001281761">
    <property type="component" value="Unassembled WGS sequence"/>
</dbReference>
<dbReference type="SUPFAM" id="SSF56112">
    <property type="entry name" value="Protein kinase-like (PK-like)"/>
    <property type="match status" value="1"/>
</dbReference>
<dbReference type="InterPro" id="IPR051681">
    <property type="entry name" value="Ser/Thr_Kinases-Pseudokinases"/>
</dbReference>
<dbReference type="PANTHER" id="PTHR44329:SF298">
    <property type="entry name" value="MIXED LINEAGE KINASE DOMAIN-LIKE PROTEIN"/>
    <property type="match status" value="1"/>
</dbReference>
<dbReference type="Gene3D" id="1.10.510.10">
    <property type="entry name" value="Transferase(Phosphotransferase) domain 1"/>
    <property type="match status" value="1"/>
</dbReference>
<feature type="region of interest" description="Disordered" evidence="6">
    <location>
        <begin position="1164"/>
        <end position="1208"/>
    </location>
</feature>
<keyword evidence="10" id="KW-1185">Reference proteome</keyword>
<feature type="transmembrane region" description="Helical" evidence="7">
    <location>
        <begin position="981"/>
        <end position="1007"/>
    </location>
</feature>
<dbReference type="InterPro" id="IPR011050">
    <property type="entry name" value="Pectin_lyase_fold/virulence"/>
</dbReference>
<keyword evidence="7" id="KW-1133">Transmembrane helix</keyword>
<dbReference type="PANTHER" id="PTHR44329">
    <property type="entry name" value="SERINE/THREONINE-PROTEIN KINASE TNNI3K-RELATED"/>
    <property type="match status" value="1"/>
</dbReference>
<proteinExistence type="predicted"/>
<dbReference type="InterPro" id="IPR036257">
    <property type="entry name" value="Cyt_c_oxidase_su2_TM_sf"/>
</dbReference>
<comment type="caution">
    <text evidence="9">The sequence shown here is derived from an EMBL/GenBank/DDBJ whole genome shotgun (WGS) entry which is preliminary data.</text>
</comment>
<gene>
    <name evidence="9" type="ORF">BLNAU_11056</name>
</gene>
<evidence type="ECO:0000256" key="7">
    <source>
        <dbReference type="SAM" id="Phobius"/>
    </source>
</evidence>